<evidence type="ECO:0000256" key="2">
    <source>
        <dbReference type="SAM" id="SignalP"/>
    </source>
</evidence>
<keyword evidence="2" id="KW-0732">Signal</keyword>
<feature type="compositionally biased region" description="Low complexity" evidence="1">
    <location>
        <begin position="184"/>
        <end position="216"/>
    </location>
</feature>
<gene>
    <name evidence="3" type="primary">X975_05818</name>
    <name evidence="3" type="ORF">TNCV_4404171</name>
</gene>
<evidence type="ECO:0000313" key="4">
    <source>
        <dbReference type="Proteomes" id="UP000887159"/>
    </source>
</evidence>
<protein>
    <submittedName>
        <fullName evidence="3">Uncharacterized protein</fullName>
    </submittedName>
</protein>
<evidence type="ECO:0000313" key="3">
    <source>
        <dbReference type="EMBL" id="GFY05750.1"/>
    </source>
</evidence>
<dbReference type="Proteomes" id="UP000887159">
    <property type="component" value="Unassembled WGS sequence"/>
</dbReference>
<feature type="region of interest" description="Disordered" evidence="1">
    <location>
        <begin position="184"/>
        <end position="251"/>
    </location>
</feature>
<organism evidence="3 4">
    <name type="scientific">Trichonephila clavipes</name>
    <name type="common">Golden silk orbweaver</name>
    <name type="synonym">Nephila clavipes</name>
    <dbReference type="NCBI Taxonomy" id="2585209"/>
    <lineage>
        <taxon>Eukaryota</taxon>
        <taxon>Metazoa</taxon>
        <taxon>Ecdysozoa</taxon>
        <taxon>Arthropoda</taxon>
        <taxon>Chelicerata</taxon>
        <taxon>Arachnida</taxon>
        <taxon>Araneae</taxon>
        <taxon>Araneomorphae</taxon>
        <taxon>Entelegynae</taxon>
        <taxon>Araneoidea</taxon>
        <taxon>Nephilidae</taxon>
        <taxon>Trichonephila</taxon>
    </lineage>
</organism>
<sequence>MRSFQKAASTCFFFFHKLVLPIGLVTKARLDAQLLCNIFPSPKHVTPQWERIVSVDLLGNRFREEDTKVLSSFGSRNATLFKGSLPRKLPLRPQWTLLGWNTTRKECKTRMGIIEDDREEKVDSVFQLLLTSRDFTAESKPFPVPTLAALVPSYYPGATHFPQAMTSKEAECPPIQVEPVDLSVNKKSSNPSSPSMSPRLQSLSFPSPASSPPSSSCIDLRLHSTKHLLPTAPGDDTSNSADEHSPLPMDIIHRTGSPAAYLSLHRIQQASM</sequence>
<proteinExistence type="predicted"/>
<accession>A0A8X6VH15</accession>
<feature type="signal peptide" evidence="2">
    <location>
        <begin position="1"/>
        <end position="21"/>
    </location>
</feature>
<dbReference type="AlphaFoldDB" id="A0A8X6VH15"/>
<reference evidence="3" key="1">
    <citation type="submission" date="2020-08" db="EMBL/GenBank/DDBJ databases">
        <title>Multicomponent nature underlies the extraordinary mechanical properties of spider dragline silk.</title>
        <authorList>
            <person name="Kono N."/>
            <person name="Nakamura H."/>
            <person name="Mori M."/>
            <person name="Yoshida Y."/>
            <person name="Ohtoshi R."/>
            <person name="Malay A.D."/>
            <person name="Moran D.A.P."/>
            <person name="Tomita M."/>
            <person name="Numata K."/>
            <person name="Arakawa K."/>
        </authorList>
    </citation>
    <scope>NUCLEOTIDE SEQUENCE</scope>
</reference>
<keyword evidence="4" id="KW-1185">Reference proteome</keyword>
<dbReference type="EMBL" id="BMAU01021255">
    <property type="protein sequence ID" value="GFY05750.1"/>
    <property type="molecule type" value="Genomic_DNA"/>
</dbReference>
<comment type="caution">
    <text evidence="3">The sequence shown here is derived from an EMBL/GenBank/DDBJ whole genome shotgun (WGS) entry which is preliminary data.</text>
</comment>
<name>A0A8X6VH15_TRICX</name>
<feature type="chain" id="PRO_5036445310" evidence="2">
    <location>
        <begin position="22"/>
        <end position="272"/>
    </location>
</feature>
<evidence type="ECO:0000256" key="1">
    <source>
        <dbReference type="SAM" id="MobiDB-lite"/>
    </source>
</evidence>